<evidence type="ECO:0000313" key="2">
    <source>
        <dbReference type="EMBL" id="QJA82674.1"/>
    </source>
</evidence>
<organism evidence="2">
    <name type="scientific">viral metagenome</name>
    <dbReference type="NCBI Taxonomy" id="1070528"/>
    <lineage>
        <taxon>unclassified sequences</taxon>
        <taxon>metagenomes</taxon>
        <taxon>organismal metagenomes</taxon>
    </lineage>
</organism>
<sequence>MTAPTTAPRRHLLPPQATPLERAVDQSTPQWDALADAFRPPSEGTPPAFAPWLAAEWGLAPFARYFTTLEELVATGMPWLFERGTAASVHRVLSWVGFPAARISEAGAFLHIELGRPATAAEISRIAHVVRASVPAHVRFWRVYWAHDRRPLRLDAGQPLDKAQLDESSGVWISVATGEPVKASFGIRHTGTTTRTAGQPQAGALAAYVAKLTRNDKAVLDCWRLDSRLLANEFGGLGELMRSEAPTYVRVQGEGGAPGLAVQTETPWSAPPAELAGTADAMAELPPALPQPQGWVGTWGGQRWRPVFIESKSTESN</sequence>
<dbReference type="Pfam" id="PF09684">
    <property type="entry name" value="Tail_P2_I"/>
    <property type="match status" value="1"/>
</dbReference>
<dbReference type="EMBL" id="MT142493">
    <property type="protein sequence ID" value="QJA82674.1"/>
    <property type="molecule type" value="Genomic_DNA"/>
</dbReference>
<proteinExistence type="predicted"/>
<evidence type="ECO:0000256" key="1">
    <source>
        <dbReference type="SAM" id="MobiDB-lite"/>
    </source>
</evidence>
<name>A0A6M3KM45_9ZZZZ</name>
<gene>
    <name evidence="2" type="ORF">MM415A00378_0019</name>
</gene>
<reference evidence="2" key="1">
    <citation type="submission" date="2020-03" db="EMBL/GenBank/DDBJ databases">
        <title>The deep terrestrial virosphere.</title>
        <authorList>
            <person name="Holmfeldt K."/>
            <person name="Nilsson E."/>
            <person name="Simone D."/>
            <person name="Lopez-Fernandez M."/>
            <person name="Wu X."/>
            <person name="de Brujin I."/>
            <person name="Lundin D."/>
            <person name="Andersson A."/>
            <person name="Bertilsson S."/>
            <person name="Dopson M."/>
        </authorList>
    </citation>
    <scope>NUCLEOTIDE SEQUENCE</scope>
    <source>
        <strain evidence="2">MM415A00378</strain>
    </source>
</reference>
<dbReference type="AlphaFoldDB" id="A0A6M3KM45"/>
<dbReference type="InterPro" id="IPR006521">
    <property type="entry name" value="Tail_protein_I"/>
</dbReference>
<accession>A0A6M3KM45</accession>
<protein>
    <submittedName>
        <fullName evidence="2">Putative tail protein</fullName>
    </submittedName>
</protein>
<feature type="region of interest" description="Disordered" evidence="1">
    <location>
        <begin position="1"/>
        <end position="23"/>
    </location>
</feature>